<dbReference type="PRINTS" id="PR00094">
    <property type="entry name" value="ADENYLTKNASE"/>
</dbReference>
<evidence type="ECO:0000256" key="5">
    <source>
        <dbReference type="RuleBase" id="RU003330"/>
    </source>
</evidence>
<organism evidence="7 8">
    <name type="scientific">Candidatus Lloydbacteria bacterium RIFCSPLOWO2_02_FULL_51_11</name>
    <dbReference type="NCBI Taxonomy" id="1798667"/>
    <lineage>
        <taxon>Bacteria</taxon>
        <taxon>Candidatus Lloydiibacteriota</taxon>
    </lineage>
</organism>
<keyword evidence="3 6" id="KW-0547">Nucleotide-binding</keyword>
<protein>
    <recommendedName>
        <fullName evidence="6">Adenylate kinase</fullName>
        <ecNumber evidence="6">2.7.4.3</ecNumber>
    </recommendedName>
</protein>
<comment type="caution">
    <text evidence="7">The sequence shown here is derived from an EMBL/GenBank/DDBJ whole genome shotgun (WGS) entry which is preliminary data.</text>
</comment>
<dbReference type="Pfam" id="PF00406">
    <property type="entry name" value="ADK"/>
    <property type="match status" value="1"/>
</dbReference>
<evidence type="ECO:0000313" key="7">
    <source>
        <dbReference type="EMBL" id="OGZ15781.1"/>
    </source>
</evidence>
<keyword evidence="4 5" id="KW-0418">Kinase</keyword>
<keyword evidence="1 5" id="KW-0808">Transferase</keyword>
<dbReference type="CDD" id="cd01428">
    <property type="entry name" value="ADK"/>
    <property type="match status" value="1"/>
</dbReference>
<dbReference type="EMBL" id="MHLR01000004">
    <property type="protein sequence ID" value="OGZ15781.1"/>
    <property type="molecule type" value="Genomic_DNA"/>
</dbReference>
<dbReference type="GO" id="GO:0005524">
    <property type="term" value="F:ATP binding"/>
    <property type="evidence" value="ECO:0007669"/>
    <property type="project" value="UniProtKB-KW"/>
</dbReference>
<reference evidence="7 8" key="1">
    <citation type="journal article" date="2016" name="Nat. Commun.">
        <title>Thousands of microbial genomes shed light on interconnected biogeochemical processes in an aquifer system.</title>
        <authorList>
            <person name="Anantharaman K."/>
            <person name="Brown C.T."/>
            <person name="Hug L.A."/>
            <person name="Sharon I."/>
            <person name="Castelle C.J."/>
            <person name="Probst A.J."/>
            <person name="Thomas B.C."/>
            <person name="Singh A."/>
            <person name="Wilkins M.J."/>
            <person name="Karaoz U."/>
            <person name="Brodie E.L."/>
            <person name="Williams K.H."/>
            <person name="Hubbard S.S."/>
            <person name="Banfield J.F."/>
        </authorList>
    </citation>
    <scope>NUCLEOTIDE SEQUENCE [LARGE SCALE GENOMIC DNA]</scope>
</reference>
<evidence type="ECO:0000256" key="4">
    <source>
        <dbReference type="ARBA" id="ARBA00022777"/>
    </source>
</evidence>
<dbReference type="Proteomes" id="UP000177573">
    <property type="component" value="Unassembled WGS sequence"/>
</dbReference>
<dbReference type="STRING" id="1798667.A3J08_00120"/>
<comment type="subunit">
    <text evidence="6">Monomer.</text>
</comment>
<keyword evidence="2" id="KW-0545">Nucleotide biosynthesis</keyword>
<dbReference type="PANTHER" id="PTHR23359">
    <property type="entry name" value="NUCLEOTIDE KINASE"/>
    <property type="match status" value="1"/>
</dbReference>
<dbReference type="AlphaFoldDB" id="A0A1G2DS57"/>
<comment type="similarity">
    <text evidence="5">Belongs to the adenylate kinase family.</text>
</comment>
<evidence type="ECO:0000313" key="8">
    <source>
        <dbReference type="Proteomes" id="UP000177573"/>
    </source>
</evidence>
<name>A0A1G2DS57_9BACT</name>
<evidence type="ECO:0000256" key="6">
    <source>
        <dbReference type="RuleBase" id="RU003331"/>
    </source>
</evidence>
<dbReference type="EC" id="2.7.4.3" evidence="6"/>
<accession>A0A1G2DS57</accession>
<dbReference type="SUPFAM" id="SSF52540">
    <property type="entry name" value="P-loop containing nucleoside triphosphate hydrolases"/>
    <property type="match status" value="1"/>
</dbReference>
<dbReference type="InterPro" id="IPR000850">
    <property type="entry name" value="Adenylat/UMP-CMP_kin"/>
</dbReference>
<evidence type="ECO:0000256" key="3">
    <source>
        <dbReference type="ARBA" id="ARBA00022741"/>
    </source>
</evidence>
<dbReference type="GO" id="GO:0004017">
    <property type="term" value="F:AMP kinase activity"/>
    <property type="evidence" value="ECO:0007669"/>
    <property type="project" value="UniProtKB-EC"/>
</dbReference>
<proteinExistence type="inferred from homology"/>
<comment type="subcellular location">
    <subcellularLocation>
        <location evidence="6">Cytoplasm</location>
    </subcellularLocation>
</comment>
<evidence type="ECO:0000256" key="1">
    <source>
        <dbReference type="ARBA" id="ARBA00022679"/>
    </source>
</evidence>
<comment type="catalytic activity">
    <reaction evidence="6">
        <text>AMP + ATP = 2 ADP</text>
        <dbReference type="Rhea" id="RHEA:12973"/>
        <dbReference type="ChEBI" id="CHEBI:30616"/>
        <dbReference type="ChEBI" id="CHEBI:456215"/>
        <dbReference type="ChEBI" id="CHEBI:456216"/>
        <dbReference type="EC" id="2.7.4.3"/>
    </reaction>
</comment>
<evidence type="ECO:0000256" key="2">
    <source>
        <dbReference type="ARBA" id="ARBA00022727"/>
    </source>
</evidence>
<dbReference type="InterPro" id="IPR027417">
    <property type="entry name" value="P-loop_NTPase"/>
</dbReference>
<keyword evidence="6" id="KW-0067">ATP-binding</keyword>
<dbReference type="Gene3D" id="3.40.50.300">
    <property type="entry name" value="P-loop containing nucleotide triphosphate hydrolases"/>
    <property type="match status" value="1"/>
</dbReference>
<dbReference type="GO" id="GO:0005737">
    <property type="term" value="C:cytoplasm"/>
    <property type="evidence" value="ECO:0007669"/>
    <property type="project" value="UniProtKB-SubCell"/>
</dbReference>
<gene>
    <name evidence="7" type="ORF">A3J08_00120</name>
</gene>
<sequence length="218" mass="25418">MLQKDWETISFFVCPYYNSSMRNCFVFIGRSGCGKGTQVELLEKYLKEKNPERALLSYGSGKYFREFVEGQTYTQKLAKEVNDRGALQPEFLAVSFWSRFFVETLTGDEDVILDGAPRKLDEARMLDSAFGFYGTNVHVIFVNVSREWATAHLLARGRADDTKEDIERRLTWFDTEVMPTVEFYRNHPEHVFVEVRGEQPIEEVHKEIISKIPMNKFQ</sequence>